<accession>A0A3L6Q1H5</accession>
<proteinExistence type="predicted"/>
<evidence type="ECO:0000313" key="1">
    <source>
        <dbReference type="EMBL" id="RLM68906.1"/>
    </source>
</evidence>
<sequence>MFLAKSDSFSHVSRSYPPAATRRLAPILDGCTDLVGHGVALLRVAAVALRTGPRKIVGGGRAAGDGETLKAVVGEAATRSHFLSQHAVHLAPWVGAGGAAVPRSGSGADTLVPCAARVDEAAKGADASRKWARVVGEDGLSGSAAPGRRSDSALITLDGCGTGADDVCGFTTTTKSSPARRTILRGGKRRHPTRRHRAHHLFDLMPR</sequence>
<dbReference type="AlphaFoldDB" id="A0A3L6Q1H5"/>
<evidence type="ECO:0000313" key="2">
    <source>
        <dbReference type="Proteomes" id="UP000275267"/>
    </source>
</evidence>
<name>A0A3L6Q1H5_PANMI</name>
<reference evidence="2" key="1">
    <citation type="journal article" date="2019" name="Nat. Commun.">
        <title>The genome of broomcorn millet.</title>
        <authorList>
            <person name="Zou C."/>
            <person name="Miki D."/>
            <person name="Li D."/>
            <person name="Tang Q."/>
            <person name="Xiao L."/>
            <person name="Rajput S."/>
            <person name="Deng P."/>
            <person name="Jia W."/>
            <person name="Huang R."/>
            <person name="Zhang M."/>
            <person name="Sun Y."/>
            <person name="Hu J."/>
            <person name="Fu X."/>
            <person name="Schnable P.S."/>
            <person name="Li F."/>
            <person name="Zhang H."/>
            <person name="Feng B."/>
            <person name="Zhu X."/>
            <person name="Liu R."/>
            <person name="Schnable J.C."/>
            <person name="Zhu J.-K."/>
            <person name="Zhang H."/>
        </authorList>
    </citation>
    <scope>NUCLEOTIDE SEQUENCE [LARGE SCALE GENOMIC DNA]</scope>
</reference>
<protein>
    <submittedName>
        <fullName evidence="1">Transcription factor UNE10 isoform X2</fullName>
    </submittedName>
</protein>
<dbReference type="EMBL" id="PQIB02000014">
    <property type="protein sequence ID" value="RLM68906.1"/>
    <property type="molecule type" value="Genomic_DNA"/>
</dbReference>
<gene>
    <name evidence="1" type="ORF">C2845_PM17G00060</name>
</gene>
<comment type="caution">
    <text evidence="1">The sequence shown here is derived from an EMBL/GenBank/DDBJ whole genome shotgun (WGS) entry which is preliminary data.</text>
</comment>
<dbReference type="Proteomes" id="UP000275267">
    <property type="component" value="Unassembled WGS sequence"/>
</dbReference>
<dbReference type="OrthoDB" id="71302at2759"/>
<keyword evidence="2" id="KW-1185">Reference proteome</keyword>
<organism evidence="1 2">
    <name type="scientific">Panicum miliaceum</name>
    <name type="common">Proso millet</name>
    <name type="synonym">Broomcorn millet</name>
    <dbReference type="NCBI Taxonomy" id="4540"/>
    <lineage>
        <taxon>Eukaryota</taxon>
        <taxon>Viridiplantae</taxon>
        <taxon>Streptophyta</taxon>
        <taxon>Embryophyta</taxon>
        <taxon>Tracheophyta</taxon>
        <taxon>Spermatophyta</taxon>
        <taxon>Magnoliopsida</taxon>
        <taxon>Liliopsida</taxon>
        <taxon>Poales</taxon>
        <taxon>Poaceae</taxon>
        <taxon>PACMAD clade</taxon>
        <taxon>Panicoideae</taxon>
        <taxon>Panicodae</taxon>
        <taxon>Paniceae</taxon>
        <taxon>Panicinae</taxon>
        <taxon>Panicum</taxon>
        <taxon>Panicum sect. Panicum</taxon>
    </lineage>
</organism>